<proteinExistence type="predicted"/>
<dbReference type="GO" id="GO:0008270">
    <property type="term" value="F:zinc ion binding"/>
    <property type="evidence" value="ECO:0007669"/>
    <property type="project" value="UniProtKB-KW"/>
</dbReference>
<evidence type="ECO:0000256" key="8">
    <source>
        <dbReference type="PROSITE-ProRule" id="PRU00042"/>
    </source>
</evidence>
<evidence type="ECO:0000313" key="12">
    <source>
        <dbReference type="Proteomes" id="UP000030746"/>
    </source>
</evidence>
<organism evidence="11 12">
    <name type="scientific">Lottia gigantea</name>
    <name type="common">Giant owl limpet</name>
    <dbReference type="NCBI Taxonomy" id="225164"/>
    <lineage>
        <taxon>Eukaryota</taxon>
        <taxon>Metazoa</taxon>
        <taxon>Spiralia</taxon>
        <taxon>Lophotrochozoa</taxon>
        <taxon>Mollusca</taxon>
        <taxon>Gastropoda</taxon>
        <taxon>Patellogastropoda</taxon>
        <taxon>Lottioidea</taxon>
        <taxon>Lottiidae</taxon>
        <taxon>Lottia</taxon>
    </lineage>
</organism>
<evidence type="ECO:0000256" key="3">
    <source>
        <dbReference type="ARBA" id="ARBA00022737"/>
    </source>
</evidence>
<dbReference type="PROSITE" id="PS00028">
    <property type="entry name" value="ZINC_FINGER_C2H2_1"/>
    <property type="match status" value="11"/>
</dbReference>
<dbReference type="PANTHER" id="PTHR24399:SF23">
    <property type="entry name" value="C2H2-TYPE DOMAIN-CONTAINING PROTEIN"/>
    <property type="match status" value="1"/>
</dbReference>
<dbReference type="InterPro" id="IPR046341">
    <property type="entry name" value="SET_dom_sf"/>
</dbReference>
<dbReference type="GO" id="GO:0000978">
    <property type="term" value="F:RNA polymerase II cis-regulatory region sequence-specific DNA binding"/>
    <property type="evidence" value="ECO:0007669"/>
    <property type="project" value="TreeGrafter"/>
</dbReference>
<dbReference type="EMBL" id="KB200149">
    <property type="protein sequence ID" value="ESP02639.1"/>
    <property type="molecule type" value="Genomic_DNA"/>
</dbReference>
<reference evidence="11 12" key="1">
    <citation type="journal article" date="2013" name="Nature">
        <title>Insights into bilaterian evolution from three spiralian genomes.</title>
        <authorList>
            <person name="Simakov O."/>
            <person name="Marletaz F."/>
            <person name="Cho S.J."/>
            <person name="Edsinger-Gonzales E."/>
            <person name="Havlak P."/>
            <person name="Hellsten U."/>
            <person name="Kuo D.H."/>
            <person name="Larsson T."/>
            <person name="Lv J."/>
            <person name="Arendt D."/>
            <person name="Savage R."/>
            <person name="Osoegawa K."/>
            <person name="de Jong P."/>
            <person name="Grimwood J."/>
            <person name="Chapman J.A."/>
            <person name="Shapiro H."/>
            <person name="Aerts A."/>
            <person name="Otillar R.P."/>
            <person name="Terry A.Y."/>
            <person name="Boore J.L."/>
            <person name="Grigoriev I.V."/>
            <person name="Lindberg D.R."/>
            <person name="Seaver E.C."/>
            <person name="Weisblat D.A."/>
            <person name="Putnam N.H."/>
            <person name="Rokhsar D.S."/>
        </authorList>
    </citation>
    <scope>NUCLEOTIDE SEQUENCE [LARGE SCALE GENOMIC DNA]</scope>
</reference>
<dbReference type="Proteomes" id="UP000030746">
    <property type="component" value="Unassembled WGS sequence"/>
</dbReference>
<evidence type="ECO:0000256" key="4">
    <source>
        <dbReference type="ARBA" id="ARBA00022833"/>
    </source>
</evidence>
<protein>
    <recommendedName>
        <fullName evidence="10">C2H2-type domain-containing protein</fullName>
    </recommendedName>
</protein>
<dbReference type="SUPFAM" id="SSF57667">
    <property type="entry name" value="beta-beta-alpha zinc fingers"/>
    <property type="match status" value="7"/>
</dbReference>
<comment type="subcellular location">
    <subcellularLocation>
        <location evidence="1">Nucleus</location>
    </subcellularLocation>
</comment>
<dbReference type="GeneID" id="20245353"/>
<evidence type="ECO:0000313" key="11">
    <source>
        <dbReference type="EMBL" id="ESP02639.1"/>
    </source>
</evidence>
<feature type="domain" description="C2H2-type" evidence="10">
    <location>
        <begin position="435"/>
        <end position="463"/>
    </location>
</feature>
<feature type="domain" description="C2H2-type" evidence="10">
    <location>
        <begin position="406"/>
        <end position="434"/>
    </location>
</feature>
<dbReference type="OrthoDB" id="6226898at2759"/>
<dbReference type="PANTHER" id="PTHR24399">
    <property type="entry name" value="ZINC FINGER AND BTB DOMAIN-CONTAINING"/>
    <property type="match status" value="1"/>
</dbReference>
<feature type="domain" description="C2H2-type" evidence="10">
    <location>
        <begin position="322"/>
        <end position="349"/>
    </location>
</feature>
<dbReference type="InterPro" id="IPR001214">
    <property type="entry name" value="SET_dom"/>
</dbReference>
<feature type="compositionally biased region" description="Acidic residues" evidence="9">
    <location>
        <begin position="44"/>
        <end position="69"/>
    </location>
</feature>
<dbReference type="SMART" id="SM00355">
    <property type="entry name" value="ZnF_C2H2"/>
    <property type="match status" value="16"/>
</dbReference>
<dbReference type="AlphaFoldDB" id="V4AF24"/>
<evidence type="ECO:0000256" key="9">
    <source>
        <dbReference type="SAM" id="MobiDB-lite"/>
    </source>
</evidence>
<evidence type="ECO:0000256" key="2">
    <source>
        <dbReference type="ARBA" id="ARBA00022723"/>
    </source>
</evidence>
<evidence type="ECO:0000256" key="1">
    <source>
        <dbReference type="ARBA" id="ARBA00004123"/>
    </source>
</evidence>
<keyword evidence="4" id="KW-0862">Zinc</keyword>
<name>V4AF24_LOTGI</name>
<dbReference type="GO" id="GO:0005654">
    <property type="term" value="C:nucleoplasm"/>
    <property type="evidence" value="ECO:0007669"/>
    <property type="project" value="TreeGrafter"/>
</dbReference>
<accession>V4AF24</accession>
<feature type="domain" description="C2H2-type" evidence="10">
    <location>
        <begin position="229"/>
        <end position="256"/>
    </location>
</feature>
<feature type="domain" description="C2H2-type" evidence="10">
    <location>
        <begin position="493"/>
        <end position="520"/>
    </location>
</feature>
<dbReference type="OMA" id="NFYCAKC"/>
<dbReference type="KEGG" id="lgi:LOTGIDRAFT_199557"/>
<dbReference type="Pfam" id="PF13912">
    <property type="entry name" value="zf-C2H2_6"/>
    <property type="match status" value="2"/>
</dbReference>
<feature type="domain" description="C2H2-type" evidence="10">
    <location>
        <begin position="521"/>
        <end position="546"/>
    </location>
</feature>
<keyword evidence="5" id="KW-0805">Transcription regulation</keyword>
<keyword evidence="3" id="KW-0677">Repeat</keyword>
<dbReference type="InterPro" id="IPR013087">
    <property type="entry name" value="Znf_C2H2_type"/>
</dbReference>
<gene>
    <name evidence="11" type="ORF">LOTGIDRAFT_199557</name>
</gene>
<evidence type="ECO:0000256" key="7">
    <source>
        <dbReference type="ARBA" id="ARBA00023242"/>
    </source>
</evidence>
<dbReference type="CTD" id="20245353"/>
<feature type="domain" description="C2H2-type" evidence="10">
    <location>
        <begin position="203"/>
        <end position="230"/>
    </location>
</feature>
<keyword evidence="7" id="KW-0539">Nucleus</keyword>
<dbReference type="GO" id="GO:0001227">
    <property type="term" value="F:DNA-binding transcription repressor activity, RNA polymerase II-specific"/>
    <property type="evidence" value="ECO:0007669"/>
    <property type="project" value="TreeGrafter"/>
</dbReference>
<feature type="domain" description="C2H2-type" evidence="10">
    <location>
        <begin position="465"/>
        <end position="492"/>
    </location>
</feature>
<sequence length="631" mass="74532">MCLIRPADNEEEQNCMAYTINHNVFYSTTRDILPTEELRIMQEDEEISEEEEGEELEESEEEIDLDESEDFKTTRKRQCKGKLESRFPCALCKQMFSNEMSLYRHMAMHTDLYKCEKCGKCYSRKDSWQGHMLRCNPDKINDHKIYVCHNCKKTFATELGAQNHMVSCAKHYCSDCRTAFESEELLKDHECDRIVSNKKAVQFQCPVCKKTFSSFTYLKRHEATHQGAFQCKICNKSFSRREEHGIHYRYCLGQTTIKKEGQINCDLCDVPFHDAKEYRNHIHEHTHPHKCEICRRRFIKIGSLHNHKCEAVKSELENDVPEPCKECGKVFHTRQAMLKHEIFHREPEFSCHDCGKKFYRKDYARDHICTLPDGTKEDVVCHECGKAFNSVSNLNKHVKTHGEKRYACDVCGKRFHYEAYVRTHREMVHEKKYTFQCNDCGKVLTSKQGLISHNRQFHTENPPSYHCPTCKRGFKQRGNLRTHMLMHGNEKNYGCNICGQYFKYPEQRNRHKLEHTMTEKFRCHICQKTFVRRYDLKRHLSEMHSGHIYICTLCNERCSHRPTLIRHYKRKHPGNMEMVRDLDSINSMKRSVSDMPVEVKQVKQESKDSTLLYEAMQQLEQAGLVESGQET</sequence>
<dbReference type="InterPro" id="IPR036236">
    <property type="entry name" value="Znf_C2H2_sf"/>
</dbReference>
<dbReference type="RefSeq" id="XP_009046660.1">
    <property type="nucleotide sequence ID" value="XM_009048412.1"/>
</dbReference>
<feature type="domain" description="C2H2-type" evidence="10">
    <location>
        <begin position="87"/>
        <end position="114"/>
    </location>
</feature>
<dbReference type="Gene3D" id="2.170.270.10">
    <property type="entry name" value="SET domain"/>
    <property type="match status" value="1"/>
</dbReference>
<dbReference type="HOGENOM" id="CLU_433869_0_0_1"/>
<feature type="region of interest" description="Disordered" evidence="9">
    <location>
        <begin position="44"/>
        <end position="70"/>
    </location>
</feature>
<keyword evidence="6" id="KW-0804">Transcription</keyword>
<dbReference type="Pfam" id="PF00096">
    <property type="entry name" value="zf-C2H2"/>
    <property type="match status" value="8"/>
</dbReference>
<feature type="domain" description="C2H2-type" evidence="10">
    <location>
        <begin position="349"/>
        <end position="377"/>
    </location>
</feature>
<keyword evidence="12" id="KW-1185">Reference proteome</keyword>
<feature type="domain" description="C2H2-type" evidence="10">
    <location>
        <begin position="549"/>
        <end position="577"/>
    </location>
</feature>
<dbReference type="Gene3D" id="3.30.160.60">
    <property type="entry name" value="Classic Zinc Finger"/>
    <property type="match status" value="8"/>
</dbReference>
<feature type="domain" description="C2H2-type" evidence="10">
    <location>
        <begin position="379"/>
        <end position="406"/>
    </location>
</feature>
<keyword evidence="2" id="KW-0479">Metal-binding</keyword>
<feature type="non-terminal residue" evidence="11">
    <location>
        <position position="631"/>
    </location>
</feature>
<dbReference type="PROSITE" id="PS50157">
    <property type="entry name" value="ZINC_FINGER_C2H2_2"/>
    <property type="match status" value="12"/>
</dbReference>
<evidence type="ECO:0000256" key="6">
    <source>
        <dbReference type="ARBA" id="ARBA00023163"/>
    </source>
</evidence>
<keyword evidence="8" id="KW-0863">Zinc-finger</keyword>
<dbReference type="CDD" id="cd10534">
    <property type="entry name" value="PR-SET_PRDM-like"/>
    <property type="match status" value="1"/>
</dbReference>
<evidence type="ECO:0000259" key="10">
    <source>
        <dbReference type="PROSITE" id="PS50157"/>
    </source>
</evidence>
<dbReference type="Pfam" id="PF21549">
    <property type="entry name" value="PRDM2_PR"/>
    <property type="match status" value="1"/>
</dbReference>
<evidence type="ECO:0000256" key="5">
    <source>
        <dbReference type="ARBA" id="ARBA00023015"/>
    </source>
</evidence>